<evidence type="ECO:0000256" key="2">
    <source>
        <dbReference type="ARBA" id="ARBA00022989"/>
    </source>
</evidence>
<dbReference type="Gene3D" id="1.20.1250.20">
    <property type="entry name" value="MFS general substrate transporter like domains"/>
    <property type="match status" value="2"/>
</dbReference>
<feature type="transmembrane region" description="Helical" evidence="4">
    <location>
        <begin position="363"/>
        <end position="383"/>
    </location>
</feature>
<dbReference type="PANTHER" id="PTHR23521:SF3">
    <property type="entry name" value="MFS TRANSPORTER"/>
    <property type="match status" value="1"/>
</dbReference>
<evidence type="ECO:0000256" key="3">
    <source>
        <dbReference type="ARBA" id="ARBA00023136"/>
    </source>
</evidence>
<dbReference type="PANTHER" id="PTHR23521">
    <property type="entry name" value="TRANSPORTER MFS SUPERFAMILY"/>
    <property type="match status" value="1"/>
</dbReference>
<evidence type="ECO:0000313" key="6">
    <source>
        <dbReference type="EMBL" id="MCP8940053.1"/>
    </source>
</evidence>
<feature type="domain" description="Major facilitator superfamily (MFS) profile" evidence="5">
    <location>
        <begin position="206"/>
        <end position="405"/>
    </location>
</feature>
<dbReference type="SUPFAM" id="SSF103473">
    <property type="entry name" value="MFS general substrate transporter"/>
    <property type="match status" value="1"/>
</dbReference>
<evidence type="ECO:0000256" key="4">
    <source>
        <dbReference type="SAM" id="Phobius"/>
    </source>
</evidence>
<dbReference type="Pfam" id="PF07690">
    <property type="entry name" value="MFS_1"/>
    <property type="match status" value="2"/>
</dbReference>
<reference evidence="6 7" key="1">
    <citation type="submission" date="2022-07" db="EMBL/GenBank/DDBJ databases">
        <authorList>
            <person name="Li W.-J."/>
            <person name="Deng Q.-Q."/>
        </authorList>
    </citation>
    <scope>NUCLEOTIDE SEQUENCE [LARGE SCALE GENOMIC DNA]</scope>
    <source>
        <strain evidence="6 7">SYSU M60028</strain>
    </source>
</reference>
<organism evidence="6 7">
    <name type="scientific">Alsobacter ponti</name>
    <dbReference type="NCBI Taxonomy" id="2962936"/>
    <lineage>
        <taxon>Bacteria</taxon>
        <taxon>Pseudomonadati</taxon>
        <taxon>Pseudomonadota</taxon>
        <taxon>Alphaproteobacteria</taxon>
        <taxon>Hyphomicrobiales</taxon>
        <taxon>Alsobacteraceae</taxon>
        <taxon>Alsobacter</taxon>
    </lineage>
</organism>
<dbReference type="Proteomes" id="UP001205890">
    <property type="component" value="Unassembled WGS sequence"/>
</dbReference>
<feature type="transmembrane region" description="Helical" evidence="4">
    <location>
        <begin position="80"/>
        <end position="99"/>
    </location>
</feature>
<evidence type="ECO:0000256" key="1">
    <source>
        <dbReference type="ARBA" id="ARBA00022692"/>
    </source>
</evidence>
<dbReference type="InterPro" id="IPR020846">
    <property type="entry name" value="MFS_dom"/>
</dbReference>
<accession>A0ABT1LIK8</accession>
<proteinExistence type="predicted"/>
<comment type="caution">
    <text evidence="6">The sequence shown here is derived from an EMBL/GenBank/DDBJ whole genome shotgun (WGS) entry which is preliminary data.</text>
</comment>
<feature type="transmembrane region" description="Helical" evidence="4">
    <location>
        <begin position="12"/>
        <end position="38"/>
    </location>
</feature>
<keyword evidence="3 4" id="KW-0472">Membrane</keyword>
<dbReference type="InterPro" id="IPR036259">
    <property type="entry name" value="MFS_trans_sf"/>
</dbReference>
<feature type="transmembrane region" description="Helical" evidence="4">
    <location>
        <begin position="105"/>
        <end position="126"/>
    </location>
</feature>
<feature type="transmembrane region" description="Helical" evidence="4">
    <location>
        <begin position="272"/>
        <end position="290"/>
    </location>
</feature>
<evidence type="ECO:0000259" key="5">
    <source>
        <dbReference type="PROSITE" id="PS50850"/>
    </source>
</evidence>
<gene>
    <name evidence="6" type="ORF">NK718_16120</name>
</gene>
<dbReference type="RefSeq" id="WP_254744346.1">
    <property type="nucleotide sequence ID" value="NZ_JANCLU010000017.1"/>
</dbReference>
<dbReference type="PROSITE" id="PS50850">
    <property type="entry name" value="MFS"/>
    <property type="match status" value="1"/>
</dbReference>
<dbReference type="InterPro" id="IPR047200">
    <property type="entry name" value="MFS_YcaD-like"/>
</dbReference>
<protein>
    <submittedName>
        <fullName evidence="6">MFS transporter</fullName>
    </submittedName>
</protein>
<keyword evidence="2 4" id="KW-1133">Transmembrane helix</keyword>
<feature type="transmembrane region" description="Helical" evidence="4">
    <location>
        <begin position="203"/>
        <end position="222"/>
    </location>
</feature>
<sequence>MRSFLPPLPAVFLAVTPLLAAVFILIAGNGIVSTLVPMRAALEGFNQAQIGYIGSAYFTGMLAGTWMAPSIVRRAGHIRAFSAYAAVAAVAALGFAAFVSPWLWVAYRAVFGFCFAGLYAIAEGWVSAKASDSNRGRMLAVYNIVHFCGSATGQQILRLADPRSFTLFSAGASFLVMALVPMAMTRAEPPPLPPKGRLELAGLWRASPIAFVGMALVGWANGAFWSLVPAYVENLQMGAGTVSSYMTAVILGSATGPYPLGRLSDRVDRRWVIAAVAIAAGIVELGLAAVGQPQAAVLYLFGFLTGLFLPSVYPLIVAHAVDRMGSAKAVAISSTLLFVYCCGGIIGPVAASELMARGGQVMLFVHNGVAHVLMAAFVAWRIVRRAPAVRVEADAAPAKPPGTPG</sequence>
<feature type="transmembrane region" description="Helical" evidence="4">
    <location>
        <begin position="296"/>
        <end position="317"/>
    </location>
</feature>
<keyword evidence="7" id="KW-1185">Reference proteome</keyword>
<feature type="transmembrane region" description="Helical" evidence="4">
    <location>
        <begin position="329"/>
        <end position="351"/>
    </location>
</feature>
<keyword evidence="1 4" id="KW-0812">Transmembrane</keyword>
<feature type="transmembrane region" description="Helical" evidence="4">
    <location>
        <begin position="163"/>
        <end position="182"/>
    </location>
</feature>
<evidence type="ECO:0000313" key="7">
    <source>
        <dbReference type="Proteomes" id="UP001205890"/>
    </source>
</evidence>
<name>A0ABT1LIK8_9HYPH</name>
<dbReference type="EMBL" id="JANCLU010000017">
    <property type="protein sequence ID" value="MCP8940053.1"/>
    <property type="molecule type" value="Genomic_DNA"/>
</dbReference>
<dbReference type="InterPro" id="IPR011701">
    <property type="entry name" value="MFS"/>
</dbReference>
<dbReference type="CDD" id="cd17477">
    <property type="entry name" value="MFS_YcaD_like"/>
    <property type="match status" value="1"/>
</dbReference>